<evidence type="ECO:0000256" key="3">
    <source>
        <dbReference type="ARBA" id="ARBA00022533"/>
    </source>
</evidence>
<dbReference type="Gene3D" id="3.20.70.20">
    <property type="match status" value="1"/>
</dbReference>
<dbReference type="InterPro" id="IPR013346">
    <property type="entry name" value="NrdE_NrdA_C"/>
</dbReference>
<dbReference type="RefSeq" id="WP_092344273.1">
    <property type="nucleotide sequence ID" value="NZ_FNQN01000001.1"/>
</dbReference>
<evidence type="ECO:0000256" key="8">
    <source>
        <dbReference type="ARBA" id="ARBA00047754"/>
    </source>
</evidence>
<evidence type="ECO:0000313" key="12">
    <source>
        <dbReference type="EMBL" id="SDZ80907.1"/>
    </source>
</evidence>
<gene>
    <name evidence="12" type="ORF">SAMN05660420_00419</name>
</gene>
<evidence type="ECO:0000256" key="2">
    <source>
        <dbReference type="ARBA" id="ARBA00012274"/>
    </source>
</evidence>
<accession>A0A1H3W199</accession>
<keyword evidence="4 9" id="KW-0547">Nucleotide-binding</keyword>
<dbReference type="EC" id="1.17.4.1" evidence="2 10"/>
<evidence type="ECO:0000256" key="1">
    <source>
        <dbReference type="ARBA" id="ARBA00010406"/>
    </source>
</evidence>
<name>A0A1H3W199_9BACT</name>
<dbReference type="Proteomes" id="UP000199409">
    <property type="component" value="Unassembled WGS sequence"/>
</dbReference>
<evidence type="ECO:0000256" key="9">
    <source>
        <dbReference type="PROSITE-ProRule" id="PRU00492"/>
    </source>
</evidence>
<evidence type="ECO:0000256" key="10">
    <source>
        <dbReference type="RuleBase" id="RU003410"/>
    </source>
</evidence>
<dbReference type="InterPro" id="IPR013509">
    <property type="entry name" value="RNR_lsu_N"/>
</dbReference>
<feature type="domain" description="ATP-cone" evidence="11">
    <location>
        <begin position="5"/>
        <end position="97"/>
    </location>
</feature>
<dbReference type="Pfam" id="PF00317">
    <property type="entry name" value="Ribonuc_red_lgN"/>
    <property type="match status" value="1"/>
</dbReference>
<evidence type="ECO:0000256" key="6">
    <source>
        <dbReference type="ARBA" id="ARBA00023002"/>
    </source>
</evidence>
<dbReference type="InterPro" id="IPR008926">
    <property type="entry name" value="RNR_R1-su_N"/>
</dbReference>
<dbReference type="SUPFAM" id="SSF48168">
    <property type="entry name" value="R1 subunit of ribonucleotide reductase, N-terminal domain"/>
    <property type="match status" value="1"/>
</dbReference>
<dbReference type="InterPro" id="IPR005144">
    <property type="entry name" value="ATP-cone_dom"/>
</dbReference>
<dbReference type="UniPathway" id="UPA00326"/>
<keyword evidence="3" id="KW-0021">Allosteric enzyme</keyword>
<dbReference type="OrthoDB" id="9762933at2"/>
<reference evidence="12 13" key="1">
    <citation type="submission" date="2016-10" db="EMBL/GenBank/DDBJ databases">
        <authorList>
            <person name="de Groot N.N."/>
        </authorList>
    </citation>
    <scope>NUCLEOTIDE SEQUENCE [LARGE SCALE GENOMIC DNA]</scope>
    <source>
        <strain evidence="12 13">DSM 7343</strain>
    </source>
</reference>
<protein>
    <recommendedName>
        <fullName evidence="2 10">Ribonucleoside-diphosphate reductase</fullName>
        <ecNumber evidence="2 10">1.17.4.1</ecNumber>
    </recommendedName>
</protein>
<dbReference type="PRINTS" id="PR01183">
    <property type="entry name" value="RIBORDTASEM1"/>
</dbReference>
<comment type="similarity">
    <text evidence="1 10">Belongs to the ribonucleoside diphosphate reductase large chain family.</text>
</comment>
<dbReference type="PANTHER" id="PTHR11573:SF6">
    <property type="entry name" value="RIBONUCLEOSIDE-DIPHOSPHATE REDUCTASE LARGE SUBUNIT"/>
    <property type="match status" value="1"/>
</dbReference>
<dbReference type="STRING" id="37625.SAMN05660420_00419"/>
<keyword evidence="13" id="KW-1185">Reference proteome</keyword>
<dbReference type="Pfam" id="PF03477">
    <property type="entry name" value="ATP-cone"/>
    <property type="match status" value="1"/>
</dbReference>
<dbReference type="GO" id="GO:0005971">
    <property type="term" value="C:ribonucleoside-diphosphate reductase complex"/>
    <property type="evidence" value="ECO:0007669"/>
    <property type="project" value="TreeGrafter"/>
</dbReference>
<evidence type="ECO:0000256" key="7">
    <source>
        <dbReference type="ARBA" id="ARBA00023116"/>
    </source>
</evidence>
<dbReference type="SUPFAM" id="SSF51998">
    <property type="entry name" value="PFL-like glycyl radical enzymes"/>
    <property type="match status" value="1"/>
</dbReference>
<keyword evidence="7 10" id="KW-0215">Deoxyribonucleotide synthesis</keyword>
<evidence type="ECO:0000259" key="11">
    <source>
        <dbReference type="PROSITE" id="PS51161"/>
    </source>
</evidence>
<evidence type="ECO:0000256" key="5">
    <source>
        <dbReference type="ARBA" id="ARBA00022840"/>
    </source>
</evidence>
<keyword evidence="6 10" id="KW-0560">Oxidoreductase</keyword>
<dbReference type="PROSITE" id="PS00089">
    <property type="entry name" value="RIBORED_LARGE"/>
    <property type="match status" value="1"/>
</dbReference>
<dbReference type="PROSITE" id="PS51161">
    <property type="entry name" value="ATP_CONE"/>
    <property type="match status" value="1"/>
</dbReference>
<organism evidence="12 13">
    <name type="scientific">Desulfuromusa kysingii</name>
    <dbReference type="NCBI Taxonomy" id="37625"/>
    <lineage>
        <taxon>Bacteria</taxon>
        <taxon>Pseudomonadati</taxon>
        <taxon>Thermodesulfobacteriota</taxon>
        <taxon>Desulfuromonadia</taxon>
        <taxon>Desulfuromonadales</taxon>
        <taxon>Geopsychrobacteraceae</taxon>
        <taxon>Desulfuromusa</taxon>
    </lineage>
</organism>
<dbReference type="AlphaFoldDB" id="A0A1H3W199"/>
<evidence type="ECO:0000313" key="13">
    <source>
        <dbReference type="Proteomes" id="UP000199409"/>
    </source>
</evidence>
<dbReference type="GO" id="GO:0009263">
    <property type="term" value="P:deoxyribonucleotide biosynthetic process"/>
    <property type="evidence" value="ECO:0007669"/>
    <property type="project" value="UniProtKB-KW"/>
</dbReference>
<dbReference type="PANTHER" id="PTHR11573">
    <property type="entry name" value="RIBONUCLEOSIDE-DIPHOSPHATE REDUCTASE LARGE CHAIN"/>
    <property type="match status" value="1"/>
</dbReference>
<dbReference type="GO" id="GO:0004748">
    <property type="term" value="F:ribonucleoside-diphosphate reductase activity, thioredoxin disulfide as acceptor"/>
    <property type="evidence" value="ECO:0007669"/>
    <property type="project" value="UniProtKB-EC"/>
</dbReference>
<comment type="function">
    <text evidence="10">Provides the precursors necessary for DNA synthesis. Catalyzes the biosynthesis of deoxyribonucleotides from the corresponding ribonucleotides.</text>
</comment>
<proteinExistence type="inferred from homology"/>
<dbReference type="Pfam" id="PF02867">
    <property type="entry name" value="Ribonuc_red_lgC"/>
    <property type="match status" value="1"/>
</dbReference>
<evidence type="ECO:0000256" key="4">
    <source>
        <dbReference type="ARBA" id="ARBA00022741"/>
    </source>
</evidence>
<dbReference type="GO" id="GO:0005524">
    <property type="term" value="F:ATP binding"/>
    <property type="evidence" value="ECO:0007669"/>
    <property type="project" value="UniProtKB-UniRule"/>
</dbReference>
<keyword evidence="5 9" id="KW-0067">ATP-binding</keyword>
<sequence length="759" mass="86341">MAKRYRVIKRDGESAALDIAKIRKVIQWAAEGLDINPIELESNLEIHFRNNMTTGEIHETVIETSLRLTSIEEPDWRILAARLKLVDFYKRVHMARGIPYEYRYPSYCQTVKDFVAKGIYTPVLLEKYADKDLHKAGQFLQQDYDYDYDFAGISLLIKRYMLEYENQVIEMPQEALLTIALLIEQNQPQEIRLQRVRDTYSMLARRKISLATPILINLRKPNGNLSSCFITAFDDDTNSIFHTFEQVGQISSGGGGVGVSISRIRSQGARIRNSLGRAGGVVPNIRVVNDIALYFNQGGKRAGAVTVALDSWHLDMEDFLELQTENGDQRRKAYDVFPQVVVSDRFMRAVEHSEDWYLFDPHEIRSKYQYELADLWGEEFETALDHLYTEVDEGHIELFEKVNAKDLYKQIMKVQIESGMPYISFKDTINRANPNKHIGIIPCTNLCVESFSVVKPTRIGPQRFENGSIHRDVEPGLVHTCNLVSLNLANLEDDEFSSVCETAVRILDNCIDITDVPVAEGQRHNELLRTIGVGLMGLADYLARRDIPYIGATDAVDKLAEEFAYHCTSASCKLAEERGGYPLFAGSDWSQGLILSRDRSWFAEHATLDWDTLFDRIAKYGIRNSHITAIAPNTSSSIVQGCTASILPIFSKFYIDNNSNGNVPIVPPYIKEKLWHYQESKHIDQKIIVDLVARLQKYVDTGISMELLFNLNKNITAKDIYETHMDAWKKGCKAIYYTRSIQKNSNIASVKDECLSCAG</sequence>
<comment type="catalytic activity">
    <reaction evidence="8 10">
        <text>a 2'-deoxyribonucleoside 5'-diphosphate + [thioredoxin]-disulfide + H2O = a ribonucleoside 5'-diphosphate + [thioredoxin]-dithiol</text>
        <dbReference type="Rhea" id="RHEA:23252"/>
        <dbReference type="Rhea" id="RHEA-COMP:10698"/>
        <dbReference type="Rhea" id="RHEA-COMP:10700"/>
        <dbReference type="ChEBI" id="CHEBI:15377"/>
        <dbReference type="ChEBI" id="CHEBI:29950"/>
        <dbReference type="ChEBI" id="CHEBI:50058"/>
        <dbReference type="ChEBI" id="CHEBI:57930"/>
        <dbReference type="ChEBI" id="CHEBI:73316"/>
        <dbReference type="EC" id="1.17.4.1"/>
    </reaction>
</comment>
<dbReference type="NCBIfam" id="TIGR02506">
    <property type="entry name" value="NrdE_NrdA"/>
    <property type="match status" value="1"/>
</dbReference>
<dbReference type="EMBL" id="FNQN01000001">
    <property type="protein sequence ID" value="SDZ80907.1"/>
    <property type="molecule type" value="Genomic_DNA"/>
</dbReference>
<dbReference type="InterPro" id="IPR000788">
    <property type="entry name" value="RNR_lg_C"/>
</dbReference>
<dbReference type="InterPro" id="IPR039718">
    <property type="entry name" value="Rrm1"/>
</dbReference>